<evidence type="ECO:0000256" key="3">
    <source>
        <dbReference type="ARBA" id="ARBA00022801"/>
    </source>
</evidence>
<name>A0A3R9YCA8_9HYPH</name>
<accession>A0A3R9YCA8</accession>
<dbReference type="CDD" id="cd07720">
    <property type="entry name" value="OPHC2-like_MBL-fold"/>
    <property type="match status" value="1"/>
</dbReference>
<dbReference type="InterPro" id="IPR006311">
    <property type="entry name" value="TAT_signal"/>
</dbReference>
<dbReference type="GO" id="GO:0016787">
    <property type="term" value="F:hydrolase activity"/>
    <property type="evidence" value="ECO:0007669"/>
    <property type="project" value="UniProtKB-KW"/>
</dbReference>
<keyword evidence="2" id="KW-0479">Metal-binding</keyword>
<reference evidence="6 7" key="1">
    <citation type="submission" date="2018-12" db="EMBL/GenBank/DDBJ databases">
        <title>Mesorhizobium carbonis sp. nov., isolated from coal mine water.</title>
        <authorList>
            <person name="Xin W."/>
            <person name="Xu Z."/>
            <person name="Xiang F."/>
            <person name="Zhang J."/>
            <person name="Xi L."/>
            <person name="Liu J."/>
        </authorList>
    </citation>
    <scope>NUCLEOTIDE SEQUENCE [LARGE SCALE GENOMIC DNA]</scope>
    <source>
        <strain evidence="6 7">B2.3</strain>
    </source>
</reference>
<feature type="domain" description="Metallo-beta-lactamase" evidence="5">
    <location>
        <begin position="86"/>
        <end position="292"/>
    </location>
</feature>
<dbReference type="SUPFAM" id="SSF56281">
    <property type="entry name" value="Metallo-hydrolase/oxidoreductase"/>
    <property type="match status" value="1"/>
</dbReference>
<proteinExistence type="inferred from homology"/>
<dbReference type="InterPro" id="IPR051013">
    <property type="entry name" value="MBL_superfamily_lactonases"/>
</dbReference>
<sequence length="310" mass="32815">MPLPGVDRRRFLAATGSAALIALSGGLLPTRTARAQPLSTGSAEITILSDGNLVLPMGFAFPAVDQGELAKLLADNGMATDALLPDCNVTLARMGDRLVIFDVGAGANFMPSAGKLADSLAAAGVDPADVTDVIFTHAHPDHLWGLIDDFDELVFPNAEYRIGRAEWDFWSAPDAISRVPEDRQTFVIGAQNRFAAIEDRVIFIEGGQDVLPGIEAVATPGHTPGHLSFMIHGAEPVLIVGDAITNSVISFARPDWPSGSDQDPGLGAQTRLSLLDRLAADKARAIGFHFPHPGAGYVERSEGAYRYVPA</sequence>
<dbReference type="EMBL" id="RWKW01000093">
    <property type="protein sequence ID" value="RST84439.1"/>
    <property type="molecule type" value="Genomic_DNA"/>
</dbReference>
<keyword evidence="3 6" id="KW-0378">Hydrolase</keyword>
<evidence type="ECO:0000256" key="2">
    <source>
        <dbReference type="ARBA" id="ARBA00022723"/>
    </source>
</evidence>
<dbReference type="Gene3D" id="3.60.15.10">
    <property type="entry name" value="Ribonuclease Z/Hydroxyacylglutathione hydrolase-like"/>
    <property type="match status" value="1"/>
</dbReference>
<dbReference type="PROSITE" id="PS51318">
    <property type="entry name" value="TAT"/>
    <property type="match status" value="1"/>
</dbReference>
<dbReference type="OrthoDB" id="9773738at2"/>
<organism evidence="6 7">
    <name type="scientific">Aquibium carbonis</name>
    <dbReference type="NCBI Taxonomy" id="2495581"/>
    <lineage>
        <taxon>Bacteria</taxon>
        <taxon>Pseudomonadati</taxon>
        <taxon>Pseudomonadota</taxon>
        <taxon>Alphaproteobacteria</taxon>
        <taxon>Hyphomicrobiales</taxon>
        <taxon>Phyllobacteriaceae</taxon>
        <taxon>Aquibium</taxon>
    </lineage>
</organism>
<dbReference type="InterPro" id="IPR001279">
    <property type="entry name" value="Metallo-B-lactamas"/>
</dbReference>
<dbReference type="PANTHER" id="PTHR42978">
    <property type="entry name" value="QUORUM-QUENCHING LACTONASE YTNP-RELATED-RELATED"/>
    <property type="match status" value="1"/>
</dbReference>
<gene>
    <name evidence="6" type="ORF">EJC49_20865</name>
</gene>
<dbReference type="PANTHER" id="PTHR42978:SF6">
    <property type="entry name" value="QUORUM-QUENCHING LACTONASE YTNP-RELATED"/>
    <property type="match status" value="1"/>
</dbReference>
<protein>
    <submittedName>
        <fullName evidence="6">MBL fold metallo-hydrolase</fullName>
    </submittedName>
</protein>
<dbReference type="InterPro" id="IPR036866">
    <property type="entry name" value="RibonucZ/Hydroxyglut_hydro"/>
</dbReference>
<evidence type="ECO:0000259" key="5">
    <source>
        <dbReference type="SMART" id="SM00849"/>
    </source>
</evidence>
<comment type="similarity">
    <text evidence="1">Belongs to the metallo-beta-lactamase superfamily.</text>
</comment>
<dbReference type="Pfam" id="PF00753">
    <property type="entry name" value="Lactamase_B"/>
    <property type="match status" value="1"/>
</dbReference>
<dbReference type="GO" id="GO:0046872">
    <property type="term" value="F:metal ion binding"/>
    <property type="evidence" value="ECO:0007669"/>
    <property type="project" value="UniProtKB-KW"/>
</dbReference>
<dbReference type="AlphaFoldDB" id="A0A3R9YCA8"/>
<evidence type="ECO:0000313" key="7">
    <source>
        <dbReference type="Proteomes" id="UP000278398"/>
    </source>
</evidence>
<dbReference type="SMART" id="SM00849">
    <property type="entry name" value="Lactamase_B"/>
    <property type="match status" value="1"/>
</dbReference>
<comment type="caution">
    <text evidence="6">The sequence shown here is derived from an EMBL/GenBank/DDBJ whole genome shotgun (WGS) entry which is preliminary data.</text>
</comment>
<evidence type="ECO:0000256" key="1">
    <source>
        <dbReference type="ARBA" id="ARBA00007749"/>
    </source>
</evidence>
<evidence type="ECO:0000256" key="4">
    <source>
        <dbReference type="ARBA" id="ARBA00022833"/>
    </source>
</evidence>
<dbReference type="Proteomes" id="UP000278398">
    <property type="component" value="Unassembled WGS sequence"/>
</dbReference>
<evidence type="ECO:0000313" key="6">
    <source>
        <dbReference type="EMBL" id="RST84439.1"/>
    </source>
</evidence>
<keyword evidence="7" id="KW-1185">Reference proteome</keyword>
<keyword evidence="4" id="KW-0862">Zinc</keyword>